<dbReference type="InterPro" id="IPR001478">
    <property type="entry name" value="PDZ"/>
</dbReference>
<evidence type="ECO:0000313" key="2">
    <source>
        <dbReference type="EMBL" id="KAL1129914.1"/>
    </source>
</evidence>
<organism evidence="2 3">
    <name type="scientific">Ranatra chinensis</name>
    <dbReference type="NCBI Taxonomy" id="642074"/>
    <lineage>
        <taxon>Eukaryota</taxon>
        <taxon>Metazoa</taxon>
        <taxon>Ecdysozoa</taxon>
        <taxon>Arthropoda</taxon>
        <taxon>Hexapoda</taxon>
        <taxon>Insecta</taxon>
        <taxon>Pterygota</taxon>
        <taxon>Neoptera</taxon>
        <taxon>Paraneoptera</taxon>
        <taxon>Hemiptera</taxon>
        <taxon>Heteroptera</taxon>
        <taxon>Panheteroptera</taxon>
        <taxon>Nepomorpha</taxon>
        <taxon>Nepidae</taxon>
        <taxon>Ranatrinae</taxon>
        <taxon>Ranatra</taxon>
    </lineage>
</organism>
<dbReference type="EMBL" id="JBFDAA010000008">
    <property type="protein sequence ID" value="KAL1129914.1"/>
    <property type="molecule type" value="Genomic_DNA"/>
</dbReference>
<protein>
    <recommendedName>
        <fullName evidence="1">PDZ domain-containing protein</fullName>
    </recommendedName>
</protein>
<sequence length="210" mass="22781">EKLLEQRISFASSETIESKHCTDNLSRSSLSGSDLGLSETHRAGIISNIEKNSVKLDSTSYVDSTKESELIIQRPSLEPLISRERSLESLESLKIKDKCTSELIKGVSEPVLNSEKCIKGVLCSRGDLKKKEDMTVTHSSTSVLLAKHWGPQRLVQISREPKCSLGISIVGGKVDLYNSGPDSASAISGIFIKNVLPQSPAGRTGELKVT</sequence>
<evidence type="ECO:0000259" key="1">
    <source>
        <dbReference type="PROSITE" id="PS50106"/>
    </source>
</evidence>
<dbReference type="PROSITE" id="PS50106">
    <property type="entry name" value="PDZ"/>
    <property type="match status" value="1"/>
</dbReference>
<comment type="caution">
    <text evidence="2">The sequence shown here is derived from an EMBL/GenBank/DDBJ whole genome shotgun (WGS) entry which is preliminary data.</text>
</comment>
<name>A0ABD0Z3B2_9HEMI</name>
<evidence type="ECO:0000313" key="3">
    <source>
        <dbReference type="Proteomes" id="UP001558652"/>
    </source>
</evidence>
<dbReference type="Proteomes" id="UP001558652">
    <property type="component" value="Unassembled WGS sequence"/>
</dbReference>
<dbReference type="AlphaFoldDB" id="A0ABD0Z3B2"/>
<gene>
    <name evidence="2" type="ORF">AAG570_012858</name>
</gene>
<dbReference type="InterPro" id="IPR036034">
    <property type="entry name" value="PDZ_sf"/>
</dbReference>
<dbReference type="SUPFAM" id="SSF50156">
    <property type="entry name" value="PDZ domain-like"/>
    <property type="match status" value="1"/>
</dbReference>
<accession>A0ABD0Z3B2</accession>
<proteinExistence type="predicted"/>
<dbReference type="Gene3D" id="2.30.42.10">
    <property type="match status" value="1"/>
</dbReference>
<reference evidence="2 3" key="1">
    <citation type="submission" date="2024-07" db="EMBL/GenBank/DDBJ databases">
        <title>Chromosome-level genome assembly of the water stick insect Ranatra chinensis (Heteroptera: Nepidae).</title>
        <authorList>
            <person name="Liu X."/>
        </authorList>
    </citation>
    <scope>NUCLEOTIDE SEQUENCE [LARGE SCALE GENOMIC DNA]</scope>
    <source>
        <strain evidence="2">Cailab_2021Rc</strain>
        <tissue evidence="2">Muscle</tissue>
    </source>
</reference>
<feature type="domain" description="PDZ" evidence="1">
    <location>
        <begin position="154"/>
        <end position="210"/>
    </location>
</feature>
<keyword evidence="3" id="KW-1185">Reference proteome</keyword>
<feature type="non-terminal residue" evidence="2">
    <location>
        <position position="1"/>
    </location>
</feature>